<dbReference type="Proteomes" id="UP000595636">
    <property type="component" value="Chromosome"/>
</dbReference>
<dbReference type="Pfam" id="PF19698">
    <property type="entry name" value="DUF6197"/>
    <property type="match status" value="1"/>
</dbReference>
<sequence length="124" mass="13094">MSTQTLTEVSEPTAADVAAVLDLAADHIETVGYCKRYLYSVRQASGGMALDRCQVDVIGAINVAVHGTPRHVGGDPLTRLAEQAVEARIEAPSVATWCDYPGNGKDAALELLRDTADALREVAA</sequence>
<proteinExistence type="predicted"/>
<evidence type="ECO:0000313" key="2">
    <source>
        <dbReference type="Proteomes" id="UP000595636"/>
    </source>
</evidence>
<dbReference type="RefSeq" id="WP_200399920.1">
    <property type="nucleotide sequence ID" value="NZ_CP066831.1"/>
</dbReference>
<protein>
    <submittedName>
        <fullName evidence="1">Uncharacterized protein</fullName>
    </submittedName>
</protein>
<reference evidence="1 2" key="1">
    <citation type="submission" date="2020-12" db="EMBL/GenBank/DDBJ databases">
        <title>A novel species.</title>
        <authorList>
            <person name="Li K."/>
        </authorList>
    </citation>
    <scope>NUCLEOTIDE SEQUENCE [LARGE SCALE GENOMIC DNA]</scope>
    <source>
        <strain evidence="1 2">ZYC-3</strain>
    </source>
</reference>
<organism evidence="1 2">
    <name type="scientific">Streptomyces liliifuscus</name>
    <dbReference type="NCBI Taxonomy" id="2797636"/>
    <lineage>
        <taxon>Bacteria</taxon>
        <taxon>Bacillati</taxon>
        <taxon>Actinomycetota</taxon>
        <taxon>Actinomycetes</taxon>
        <taxon>Kitasatosporales</taxon>
        <taxon>Streptomycetaceae</taxon>
        <taxon>Streptomyces</taxon>
    </lineage>
</organism>
<keyword evidence="2" id="KW-1185">Reference proteome</keyword>
<dbReference type="KEGG" id="slf:JEQ17_40750"/>
<gene>
    <name evidence="1" type="ORF">JEQ17_40750</name>
</gene>
<name>A0A7T7L278_9ACTN</name>
<accession>A0A7T7L278</accession>
<evidence type="ECO:0000313" key="1">
    <source>
        <dbReference type="EMBL" id="QQM45111.1"/>
    </source>
</evidence>
<dbReference type="AlphaFoldDB" id="A0A7T7L278"/>
<dbReference type="EMBL" id="CP066831">
    <property type="protein sequence ID" value="QQM45111.1"/>
    <property type="molecule type" value="Genomic_DNA"/>
</dbReference>
<dbReference type="InterPro" id="IPR045677">
    <property type="entry name" value="DUF6197"/>
</dbReference>